<evidence type="ECO:0000313" key="2">
    <source>
        <dbReference type="Proteomes" id="UP001165189"/>
    </source>
</evidence>
<accession>A0ABQ6KWP2</accession>
<name>A0ABQ6KWP2_ASPOZ</name>
<gene>
    <name evidence="1" type="ORF">Aory05_000664300</name>
</gene>
<organism evidence="1 2">
    <name type="scientific">Aspergillus oryzae var. brunneus</name>
    <dbReference type="NCBI Taxonomy" id="332754"/>
    <lineage>
        <taxon>Eukaryota</taxon>
        <taxon>Fungi</taxon>
        <taxon>Dikarya</taxon>
        <taxon>Ascomycota</taxon>
        <taxon>Pezizomycotina</taxon>
        <taxon>Eurotiomycetes</taxon>
        <taxon>Eurotiomycetidae</taxon>
        <taxon>Eurotiales</taxon>
        <taxon>Aspergillaceae</taxon>
        <taxon>Aspergillus</taxon>
        <taxon>Aspergillus subgen. Circumdati</taxon>
    </lineage>
</organism>
<reference evidence="1" key="1">
    <citation type="submission" date="2023-04" db="EMBL/GenBank/DDBJ databases">
        <title>Aspergillus oryzae var. brunneus NBRC 4377.</title>
        <authorList>
            <person name="Ichikawa N."/>
            <person name="Sato H."/>
            <person name="Tonouchi N."/>
        </authorList>
    </citation>
    <scope>NUCLEOTIDE SEQUENCE</scope>
    <source>
        <strain evidence="1">NBRC 4377</strain>
    </source>
</reference>
<dbReference type="EMBL" id="BSYB01000025">
    <property type="protein sequence ID" value="GMG47934.1"/>
    <property type="molecule type" value="Genomic_DNA"/>
</dbReference>
<evidence type="ECO:0000313" key="1">
    <source>
        <dbReference type="EMBL" id="GMG47934.1"/>
    </source>
</evidence>
<keyword evidence="2" id="KW-1185">Reference proteome</keyword>
<dbReference type="Proteomes" id="UP001165189">
    <property type="component" value="Unassembled WGS sequence"/>
</dbReference>
<proteinExistence type="predicted"/>
<comment type="caution">
    <text evidence="1">The sequence shown here is derived from an EMBL/GenBank/DDBJ whole genome shotgun (WGS) entry which is preliminary data.</text>
</comment>
<protein>
    <submittedName>
        <fullName evidence="1">Unnamed protein product</fullName>
    </submittedName>
</protein>
<sequence length="207" mass="22802">MVMTDGLGNVAFATRFTPSSRGGKSILGSSIENPANELRAAILAPTLTIFHFCLFGFWAHTYCFEGGPSSTRCDSSAFPSICWWFQTQTTGHVARTPHCECNVSMGQDLSGLAGSGLQYSRSHVENIWVKTNRDVDAKPKCSLDAEQNRFWPGLHDLSFHEDERCVVDYSLGDRLDDDGKAGPISHDLVAEYMGVRHTTVVGKLPER</sequence>